<keyword evidence="2" id="KW-1185">Reference proteome</keyword>
<dbReference type="KEGG" id="ahg:AHOG_17200"/>
<organism evidence="1 2">
    <name type="scientific">Actinoalloteichus hoggarensis</name>
    <dbReference type="NCBI Taxonomy" id="1470176"/>
    <lineage>
        <taxon>Bacteria</taxon>
        <taxon>Bacillati</taxon>
        <taxon>Actinomycetota</taxon>
        <taxon>Actinomycetes</taxon>
        <taxon>Pseudonocardiales</taxon>
        <taxon>Pseudonocardiaceae</taxon>
        <taxon>Actinoalloteichus</taxon>
    </lineage>
</organism>
<name>A0A221W5B6_9PSEU</name>
<sequence>MRIPDLLAPTDALTLLKELPKSIAANSNRRAEIKAVSRLISASVELGERIYLPGKTRRLRPDAKPADIAQLKEMSREIYRRAKALGY</sequence>
<protein>
    <submittedName>
        <fullName evidence="1">Uncharacterized protein</fullName>
    </submittedName>
</protein>
<dbReference type="RefSeq" id="WP_157736879.1">
    <property type="nucleotide sequence ID" value="NZ_CP022521.1"/>
</dbReference>
<evidence type="ECO:0000313" key="1">
    <source>
        <dbReference type="EMBL" id="ASO21065.1"/>
    </source>
</evidence>
<proteinExistence type="predicted"/>
<dbReference type="EMBL" id="CP022521">
    <property type="protein sequence ID" value="ASO21065.1"/>
    <property type="molecule type" value="Genomic_DNA"/>
</dbReference>
<dbReference type="AlphaFoldDB" id="A0A221W5B6"/>
<accession>A0A221W5B6</accession>
<reference evidence="1 2" key="1">
    <citation type="submission" date="2017-07" db="EMBL/GenBank/DDBJ databases">
        <title>Complete genome sequence of Actinoalloteichus hoggarensis DSM 45943, type strain of Actinoalloteichus hoggarensis.</title>
        <authorList>
            <person name="Ruckert C."/>
            <person name="Nouioui I."/>
            <person name="Willmese J."/>
            <person name="van Wezel G."/>
            <person name="Klenk H.-P."/>
            <person name="Kalinowski J."/>
            <person name="Zotchev S.B."/>
        </authorList>
    </citation>
    <scope>NUCLEOTIDE SEQUENCE [LARGE SCALE GENOMIC DNA]</scope>
    <source>
        <strain evidence="1 2">DSM 45943</strain>
    </source>
</reference>
<evidence type="ECO:0000313" key="2">
    <source>
        <dbReference type="Proteomes" id="UP000204221"/>
    </source>
</evidence>
<dbReference type="Proteomes" id="UP000204221">
    <property type="component" value="Chromosome"/>
</dbReference>
<gene>
    <name evidence="1" type="ORF">AHOG_17200</name>
</gene>